<gene>
    <name evidence="2" type="ORF">MGSAQ_002929</name>
</gene>
<reference evidence="2" key="1">
    <citation type="submission" date="2013-11" db="EMBL/GenBank/DDBJ databases">
        <title>Microbial diversity, functional groups and degradation webs in Northern and Southern Mediterranean and Red Sea marine crude oil polluted sites.</title>
        <authorList>
            <person name="Daffonchio D."/>
            <person name="Mapelli F."/>
            <person name="Ferrer M."/>
            <person name="Richter M."/>
            <person name="Cherif A."/>
            <person name="Malkawi H.I."/>
            <person name="Yakimov M.M."/>
            <person name="Abdel-Fattah Y.R."/>
            <person name="Blaghen M."/>
            <person name="Golyshin P.N."/>
            <person name="Kalogerakis N."/>
            <person name="Boon N."/>
            <person name="Magagnini M."/>
            <person name="Fava F."/>
        </authorList>
    </citation>
    <scope>NUCLEOTIDE SEQUENCE</scope>
</reference>
<comment type="caution">
    <text evidence="2">The sequence shown here is derived from an EMBL/GenBank/DDBJ whole genome shotgun (WGS) entry which is preliminary data.</text>
</comment>
<evidence type="ECO:0000259" key="1">
    <source>
        <dbReference type="Pfam" id="PF13547"/>
    </source>
</evidence>
<dbReference type="Gene3D" id="3.20.20.80">
    <property type="entry name" value="Glycosidases"/>
    <property type="match status" value="1"/>
</dbReference>
<feature type="domain" description="GTA TIM-barrel-like" evidence="1">
    <location>
        <begin position="166"/>
        <end position="374"/>
    </location>
</feature>
<dbReference type="AlphaFoldDB" id="A0A1B6NQE4"/>
<dbReference type="EMBL" id="AYSL01001698">
    <property type="protein sequence ID" value="KTF05573.1"/>
    <property type="molecule type" value="Genomic_DNA"/>
</dbReference>
<accession>A0A1B6NQE4</accession>
<sequence length="536" mass="58804">MGSVSLIVSWFGSDLRIGQCRVQPKVEYRQVDGAEMPWRAGGIGRADAAEVARKDGRPIYGGTPSDRSVIEGLRALSASRRKAIFYPLILMEQLGGNGLTDPYGATEQPAMPWRGCITTSVAPGRAGTTDGTSAAVDQVAAFFGSAAPTDFARIGETVTYSGPAEWSYRRFILHYAHVCAAAGGIDAFLIGSEMVAMTQIRGPGNTYPAVAALRCLAADVRGIIGPNVKIGYASDWSEYFGHHPGNGALFFHLDPLWADPNIDFIGIDNYMPLSDWRDGDDHLDASWGRIDNIDYLRANVAGGEGYDWFYASDADRLAQNRTPITDGAYDEAWVWRYKDLTGWWQNLHYNRPGGVRQREATAWVPGSKPIWLPSSAAPPWTRRRTSRTSSWTRCRPRACCRISPTVRGTMRSRLPMSRRRWRIGATPPTTRSMPMACGCWTWTARMSVLGRAALSGLSGARRSVVGRSCVGSRTLAERACGRRHAARGRHGHLQGCGCKRRRCVRNIRRGAGLCPAGFRIRAGALQPLMLAHGLTR</sequence>
<dbReference type="SUPFAM" id="SSF51445">
    <property type="entry name" value="(Trans)glycosidases"/>
    <property type="match status" value="1"/>
</dbReference>
<name>A0A1B6NQE4_9ZZZZ</name>
<dbReference type="InterPro" id="IPR017853">
    <property type="entry name" value="GH"/>
</dbReference>
<evidence type="ECO:0000313" key="2">
    <source>
        <dbReference type="EMBL" id="KTF05573.1"/>
    </source>
</evidence>
<dbReference type="CDD" id="cd19607">
    <property type="entry name" value="GTA_TIM-barrel-like"/>
    <property type="match status" value="1"/>
</dbReference>
<dbReference type="Pfam" id="PF13547">
    <property type="entry name" value="GTA_TIM"/>
    <property type="match status" value="1"/>
</dbReference>
<organism evidence="2">
    <name type="scientific">marine sediment metagenome</name>
    <dbReference type="NCBI Taxonomy" id="412755"/>
    <lineage>
        <taxon>unclassified sequences</taxon>
        <taxon>metagenomes</taxon>
        <taxon>ecological metagenomes</taxon>
    </lineage>
</organism>
<protein>
    <submittedName>
        <fullName evidence="2">Gene transfer agent (GTA) like protein</fullName>
    </submittedName>
</protein>
<dbReference type="InterPro" id="IPR025195">
    <property type="entry name" value="GTA_TIM_dom"/>
</dbReference>
<proteinExistence type="predicted"/>